<evidence type="ECO:0000256" key="10">
    <source>
        <dbReference type="ARBA" id="ARBA00022989"/>
    </source>
</evidence>
<evidence type="ECO:0000259" key="14">
    <source>
        <dbReference type="PROSITE" id="PS50885"/>
    </source>
</evidence>
<dbReference type="CDD" id="cd00082">
    <property type="entry name" value="HisKA"/>
    <property type="match status" value="1"/>
</dbReference>
<dbReference type="InterPro" id="IPR003661">
    <property type="entry name" value="HisK_dim/P_dom"/>
</dbReference>
<dbReference type="PANTHER" id="PTHR45436:SF14">
    <property type="entry name" value="SENSOR PROTEIN QSEC"/>
    <property type="match status" value="1"/>
</dbReference>
<dbReference type="InterPro" id="IPR003594">
    <property type="entry name" value="HATPase_dom"/>
</dbReference>
<evidence type="ECO:0000256" key="1">
    <source>
        <dbReference type="ARBA" id="ARBA00000085"/>
    </source>
</evidence>
<dbReference type="RefSeq" id="WP_117957018.1">
    <property type="nucleotide sequence ID" value="NZ_QRAN01000025.1"/>
</dbReference>
<keyword evidence="11" id="KW-0902">Two-component regulatory system</keyword>
<dbReference type="Gene3D" id="1.10.287.130">
    <property type="match status" value="1"/>
</dbReference>
<evidence type="ECO:0000256" key="6">
    <source>
        <dbReference type="ARBA" id="ARBA00022692"/>
    </source>
</evidence>
<evidence type="ECO:0000313" key="15">
    <source>
        <dbReference type="EMBL" id="RLQ20495.1"/>
    </source>
</evidence>
<organism evidence="15 16">
    <name type="scientific">Seongchinamella sediminis</name>
    <dbReference type="NCBI Taxonomy" id="2283635"/>
    <lineage>
        <taxon>Bacteria</taxon>
        <taxon>Pseudomonadati</taxon>
        <taxon>Pseudomonadota</taxon>
        <taxon>Gammaproteobacteria</taxon>
        <taxon>Cellvibrionales</taxon>
        <taxon>Halieaceae</taxon>
        <taxon>Seongchinamella</taxon>
    </lineage>
</organism>
<feature type="domain" description="HAMP" evidence="14">
    <location>
        <begin position="174"/>
        <end position="226"/>
    </location>
</feature>
<dbReference type="SUPFAM" id="SSF55874">
    <property type="entry name" value="ATPase domain of HSP90 chaperone/DNA topoisomerase II/histidine kinase"/>
    <property type="match status" value="1"/>
</dbReference>
<dbReference type="InterPro" id="IPR050428">
    <property type="entry name" value="TCS_sensor_his_kinase"/>
</dbReference>
<dbReference type="OrthoDB" id="9809766at2"/>
<comment type="subcellular location">
    <subcellularLocation>
        <location evidence="2">Membrane</location>
        <topology evidence="2">Multi-pass membrane protein</topology>
    </subcellularLocation>
</comment>
<keyword evidence="6 12" id="KW-0812">Transmembrane</keyword>
<keyword evidence="16" id="KW-1185">Reference proteome</keyword>
<dbReference type="Gene3D" id="1.20.5.1040">
    <property type="entry name" value="Sensor protein qsec"/>
    <property type="match status" value="1"/>
</dbReference>
<dbReference type="PROSITE" id="PS50109">
    <property type="entry name" value="HIS_KIN"/>
    <property type="match status" value="1"/>
</dbReference>
<evidence type="ECO:0000256" key="12">
    <source>
        <dbReference type="SAM" id="Phobius"/>
    </source>
</evidence>
<keyword evidence="4" id="KW-0597">Phosphoprotein</keyword>
<reference evidence="15 16" key="1">
    <citation type="submission" date="2018-07" db="EMBL/GenBank/DDBJ databases">
        <title>Halioglobus sp. genome submission.</title>
        <authorList>
            <person name="Ye M.-Q."/>
            <person name="Du Z.-J."/>
        </authorList>
    </citation>
    <scope>NUCLEOTIDE SEQUENCE [LARGE SCALE GENOMIC DNA]</scope>
    <source>
        <strain evidence="15 16">U0301</strain>
    </source>
</reference>
<feature type="domain" description="Histidine kinase" evidence="13">
    <location>
        <begin position="234"/>
        <end position="444"/>
    </location>
</feature>
<gene>
    <name evidence="15" type="ORF">DWB85_17240</name>
</gene>
<feature type="transmembrane region" description="Helical" evidence="12">
    <location>
        <begin position="149"/>
        <end position="173"/>
    </location>
</feature>
<dbReference type="Gene3D" id="3.30.565.10">
    <property type="entry name" value="Histidine kinase-like ATPase, C-terminal domain"/>
    <property type="match status" value="1"/>
</dbReference>
<keyword evidence="5" id="KW-0808">Transferase</keyword>
<dbReference type="PROSITE" id="PS50885">
    <property type="entry name" value="HAMP"/>
    <property type="match status" value="1"/>
</dbReference>
<feature type="transmembrane region" description="Helical" evidence="12">
    <location>
        <begin position="12"/>
        <end position="34"/>
    </location>
</feature>
<dbReference type="SUPFAM" id="SSF47384">
    <property type="entry name" value="Homodimeric domain of signal transducing histidine kinase"/>
    <property type="match status" value="1"/>
</dbReference>
<evidence type="ECO:0000256" key="11">
    <source>
        <dbReference type="ARBA" id="ARBA00023012"/>
    </source>
</evidence>
<dbReference type="InterPro" id="IPR003660">
    <property type="entry name" value="HAMP_dom"/>
</dbReference>
<dbReference type="Pfam" id="PF00512">
    <property type="entry name" value="HisKA"/>
    <property type="match status" value="1"/>
</dbReference>
<comment type="caution">
    <text evidence="15">The sequence shown here is derived from an EMBL/GenBank/DDBJ whole genome shotgun (WGS) entry which is preliminary data.</text>
</comment>
<keyword evidence="10 12" id="KW-1133">Transmembrane helix</keyword>
<evidence type="ECO:0000256" key="9">
    <source>
        <dbReference type="ARBA" id="ARBA00022840"/>
    </source>
</evidence>
<evidence type="ECO:0000256" key="8">
    <source>
        <dbReference type="ARBA" id="ARBA00022777"/>
    </source>
</evidence>
<dbReference type="InterPro" id="IPR013727">
    <property type="entry name" value="2CSK_N"/>
</dbReference>
<proteinExistence type="predicted"/>
<dbReference type="GO" id="GO:0000155">
    <property type="term" value="F:phosphorelay sensor kinase activity"/>
    <property type="evidence" value="ECO:0007669"/>
    <property type="project" value="InterPro"/>
</dbReference>
<keyword evidence="7" id="KW-0547">Nucleotide-binding</keyword>
<dbReference type="Pfam" id="PF08521">
    <property type="entry name" value="2CSK_N"/>
    <property type="match status" value="1"/>
</dbReference>
<evidence type="ECO:0000256" key="4">
    <source>
        <dbReference type="ARBA" id="ARBA00022553"/>
    </source>
</evidence>
<dbReference type="AlphaFoldDB" id="A0A3L7DUQ1"/>
<keyword evidence="8" id="KW-0418">Kinase</keyword>
<dbReference type="GO" id="GO:0005886">
    <property type="term" value="C:plasma membrane"/>
    <property type="evidence" value="ECO:0007669"/>
    <property type="project" value="TreeGrafter"/>
</dbReference>
<dbReference type="InterPro" id="IPR005467">
    <property type="entry name" value="His_kinase_dom"/>
</dbReference>
<dbReference type="InterPro" id="IPR036890">
    <property type="entry name" value="HATPase_C_sf"/>
</dbReference>
<evidence type="ECO:0000259" key="13">
    <source>
        <dbReference type="PROSITE" id="PS50109"/>
    </source>
</evidence>
<evidence type="ECO:0000313" key="16">
    <source>
        <dbReference type="Proteomes" id="UP000265509"/>
    </source>
</evidence>
<comment type="catalytic activity">
    <reaction evidence="1">
        <text>ATP + protein L-histidine = ADP + protein N-phospho-L-histidine.</text>
        <dbReference type="EC" id="2.7.13.3"/>
    </reaction>
</comment>
<evidence type="ECO:0000256" key="5">
    <source>
        <dbReference type="ARBA" id="ARBA00022679"/>
    </source>
</evidence>
<dbReference type="SMART" id="SM00388">
    <property type="entry name" value="HisKA"/>
    <property type="match status" value="1"/>
</dbReference>
<sequence length="445" mass="48398">MPLPRSLQTTLGTGLTVGVTLFWLLALAGTLLAAREQLNTRFDSALAETAQRIMPLAVVEVINREDHGQPQHIVAFEAHDEPLVYIVRDQTGRTLLRSHNAEPAVFNRELRDGFTSSATHRFYGAWAVQRTLHIEVAEPLAQRRQAIRAMAVTLLWPLALLAPLCFFFSWIFVRYSLRPVLAYRDEIESRGTGDLSPVRVADLPVELLAIAESVNQLLERLRRALEAERSFTANSAHELRTPIATALAQAQRLQRELPPGSARERAQGIANALRKLSDLSEKLMQLAKAEGGGLLSTEQHDLASLLQIVVDELRQSPAGDRIELALPESGTCLCAIDPDAFAILVRNLLDNALKHGSDRQQVEVSLSAGGLLRIVNAGEVIPAEDLPRLGRRFVRANTAARGAGLGLAIAEAIVAGVGARMSFQSPASGRADGFEARVAFPLAGT</sequence>
<dbReference type="GO" id="GO:0005524">
    <property type="term" value="F:ATP binding"/>
    <property type="evidence" value="ECO:0007669"/>
    <property type="project" value="UniProtKB-KW"/>
</dbReference>
<dbReference type="Pfam" id="PF02518">
    <property type="entry name" value="HATPase_c"/>
    <property type="match status" value="1"/>
</dbReference>
<evidence type="ECO:0000256" key="2">
    <source>
        <dbReference type="ARBA" id="ARBA00004141"/>
    </source>
</evidence>
<accession>A0A3L7DUQ1</accession>
<keyword evidence="9" id="KW-0067">ATP-binding</keyword>
<keyword evidence="12" id="KW-0472">Membrane</keyword>
<name>A0A3L7DUQ1_9GAMM</name>
<dbReference type="SMART" id="SM00387">
    <property type="entry name" value="HATPase_c"/>
    <property type="match status" value="1"/>
</dbReference>
<dbReference type="EMBL" id="QRAN01000025">
    <property type="protein sequence ID" value="RLQ20495.1"/>
    <property type="molecule type" value="Genomic_DNA"/>
</dbReference>
<dbReference type="Proteomes" id="UP000265509">
    <property type="component" value="Unassembled WGS sequence"/>
</dbReference>
<evidence type="ECO:0000256" key="3">
    <source>
        <dbReference type="ARBA" id="ARBA00012438"/>
    </source>
</evidence>
<dbReference type="EC" id="2.7.13.3" evidence="3"/>
<dbReference type="InterPro" id="IPR036097">
    <property type="entry name" value="HisK_dim/P_sf"/>
</dbReference>
<protein>
    <recommendedName>
        <fullName evidence="3">histidine kinase</fullName>
        <ecNumber evidence="3">2.7.13.3</ecNumber>
    </recommendedName>
</protein>
<evidence type="ECO:0000256" key="7">
    <source>
        <dbReference type="ARBA" id="ARBA00022741"/>
    </source>
</evidence>
<dbReference type="PANTHER" id="PTHR45436">
    <property type="entry name" value="SENSOR HISTIDINE KINASE YKOH"/>
    <property type="match status" value="1"/>
</dbReference>